<organism evidence="2 3">
    <name type="scientific">Pleurodeles waltl</name>
    <name type="common">Iberian ribbed newt</name>
    <dbReference type="NCBI Taxonomy" id="8319"/>
    <lineage>
        <taxon>Eukaryota</taxon>
        <taxon>Metazoa</taxon>
        <taxon>Chordata</taxon>
        <taxon>Craniata</taxon>
        <taxon>Vertebrata</taxon>
        <taxon>Euteleostomi</taxon>
        <taxon>Amphibia</taxon>
        <taxon>Batrachia</taxon>
        <taxon>Caudata</taxon>
        <taxon>Salamandroidea</taxon>
        <taxon>Salamandridae</taxon>
        <taxon>Pleurodelinae</taxon>
        <taxon>Pleurodeles</taxon>
    </lineage>
</organism>
<dbReference type="InterPro" id="IPR001584">
    <property type="entry name" value="Integrase_cat-core"/>
</dbReference>
<dbReference type="Gene3D" id="3.30.420.10">
    <property type="entry name" value="Ribonuclease H-like superfamily/Ribonuclease H"/>
    <property type="match status" value="1"/>
</dbReference>
<dbReference type="GO" id="GO:0003676">
    <property type="term" value="F:nucleic acid binding"/>
    <property type="evidence" value="ECO:0007669"/>
    <property type="project" value="InterPro"/>
</dbReference>
<evidence type="ECO:0000259" key="1">
    <source>
        <dbReference type="PROSITE" id="PS50994"/>
    </source>
</evidence>
<dbReference type="InterPro" id="IPR050951">
    <property type="entry name" value="Retrovirus_Pol_polyprotein"/>
</dbReference>
<accession>A0AAV7USB3</accession>
<dbReference type="AlphaFoldDB" id="A0AAV7USB3"/>
<protein>
    <recommendedName>
        <fullName evidence="1">Integrase catalytic domain-containing protein</fullName>
    </recommendedName>
</protein>
<sequence length="340" mass="38678">MQEIFHEEGCPVKLITDNGTQLVSHEMERFLRQSGIHHSRTALYNPQANGMVERCNRMVKGVINMAIRGGWNVRTMVNDLVWAYRTTAHSVTGKIPFEKMRGSKACTKINPPWLSSVLEDGGLFQRSAETSLSVWEKDMKKGDLVKIRTGCTGNGFMKFRGPYVVRDVHEFHVVLENGERWNKRRVALYSRSNGDGKRKVDSEGWDPDENSSFLLMSDEDLLNNRRVDVQERINSQSEHQQNTEMDLNMDVNAKNVQTRRIGLRSRKLPGYLCDYRIPFQSLSLLLTVCKGGGYVVLWNSRHASHAENSMFGGGQLELNEGRAGGGRWIDVVFVLSNQKE</sequence>
<reference evidence="2" key="1">
    <citation type="journal article" date="2022" name="bioRxiv">
        <title>Sequencing and chromosome-scale assembly of the giantPleurodeles waltlgenome.</title>
        <authorList>
            <person name="Brown T."/>
            <person name="Elewa A."/>
            <person name="Iarovenko S."/>
            <person name="Subramanian E."/>
            <person name="Araus A.J."/>
            <person name="Petzold A."/>
            <person name="Susuki M."/>
            <person name="Suzuki K.-i.T."/>
            <person name="Hayashi T."/>
            <person name="Toyoda A."/>
            <person name="Oliveira C."/>
            <person name="Osipova E."/>
            <person name="Leigh N.D."/>
            <person name="Simon A."/>
            <person name="Yun M.H."/>
        </authorList>
    </citation>
    <scope>NUCLEOTIDE SEQUENCE</scope>
    <source>
        <strain evidence="2">20211129_DDA</strain>
        <tissue evidence="2">Liver</tissue>
    </source>
</reference>
<comment type="caution">
    <text evidence="2">The sequence shown here is derived from an EMBL/GenBank/DDBJ whole genome shotgun (WGS) entry which is preliminary data.</text>
</comment>
<dbReference type="Proteomes" id="UP001066276">
    <property type="component" value="Chromosome 2_2"/>
</dbReference>
<dbReference type="PANTHER" id="PTHR37984:SF5">
    <property type="entry name" value="PROTEIN NYNRIN-LIKE"/>
    <property type="match status" value="1"/>
</dbReference>
<dbReference type="GO" id="GO:0015074">
    <property type="term" value="P:DNA integration"/>
    <property type="evidence" value="ECO:0007669"/>
    <property type="project" value="InterPro"/>
</dbReference>
<gene>
    <name evidence="2" type="ORF">NDU88_000158</name>
</gene>
<proteinExistence type="predicted"/>
<feature type="domain" description="Integrase catalytic" evidence="1">
    <location>
        <begin position="1"/>
        <end position="104"/>
    </location>
</feature>
<dbReference type="EMBL" id="JANPWB010000004">
    <property type="protein sequence ID" value="KAJ1190839.1"/>
    <property type="molecule type" value="Genomic_DNA"/>
</dbReference>
<evidence type="ECO:0000313" key="3">
    <source>
        <dbReference type="Proteomes" id="UP001066276"/>
    </source>
</evidence>
<name>A0AAV7USB3_PLEWA</name>
<dbReference type="PROSITE" id="PS50994">
    <property type="entry name" value="INTEGRASE"/>
    <property type="match status" value="1"/>
</dbReference>
<dbReference type="InterPro" id="IPR036397">
    <property type="entry name" value="RNaseH_sf"/>
</dbReference>
<evidence type="ECO:0000313" key="2">
    <source>
        <dbReference type="EMBL" id="KAJ1190839.1"/>
    </source>
</evidence>
<dbReference type="PANTHER" id="PTHR37984">
    <property type="entry name" value="PROTEIN CBG26694"/>
    <property type="match status" value="1"/>
</dbReference>
<dbReference type="SUPFAM" id="SSF53098">
    <property type="entry name" value="Ribonuclease H-like"/>
    <property type="match status" value="1"/>
</dbReference>
<keyword evidence="3" id="KW-1185">Reference proteome</keyword>
<dbReference type="InterPro" id="IPR012337">
    <property type="entry name" value="RNaseH-like_sf"/>
</dbReference>